<dbReference type="Pfam" id="PF21981">
    <property type="entry name" value="RecX_HTH3"/>
    <property type="match status" value="1"/>
</dbReference>
<feature type="domain" description="RecX second three-helical" evidence="6">
    <location>
        <begin position="110"/>
        <end position="150"/>
    </location>
</feature>
<dbReference type="InterPro" id="IPR053925">
    <property type="entry name" value="RecX_HTH_3rd"/>
</dbReference>
<dbReference type="Pfam" id="PF02631">
    <property type="entry name" value="RecX_HTH2"/>
    <property type="match status" value="1"/>
</dbReference>
<protein>
    <recommendedName>
        <fullName evidence="3 5">Regulatory protein RecX</fullName>
    </recommendedName>
</protein>
<gene>
    <name evidence="5" type="primary">recX</name>
    <name evidence="9" type="ORF">JNE38_17505</name>
</gene>
<evidence type="ECO:0000256" key="3">
    <source>
        <dbReference type="ARBA" id="ARBA00018111"/>
    </source>
</evidence>
<feature type="domain" description="RecX third three-helical" evidence="7">
    <location>
        <begin position="157"/>
        <end position="203"/>
    </location>
</feature>
<dbReference type="InterPro" id="IPR053926">
    <property type="entry name" value="RecX_HTH_1st"/>
</dbReference>
<evidence type="ECO:0000259" key="6">
    <source>
        <dbReference type="Pfam" id="PF02631"/>
    </source>
</evidence>
<evidence type="ECO:0000313" key="10">
    <source>
        <dbReference type="Proteomes" id="UP000596248"/>
    </source>
</evidence>
<reference evidence="9 10" key="1">
    <citation type="submission" date="2021-01" db="EMBL/GenBank/DDBJ databases">
        <title>Identification of strong promoters based on the transcriptome of Brevibacillus choshinensis.</title>
        <authorList>
            <person name="Yao D."/>
            <person name="Zhang K."/>
            <person name="Wu J."/>
        </authorList>
    </citation>
    <scope>NUCLEOTIDE SEQUENCE [LARGE SCALE GENOMIC DNA]</scope>
    <source>
        <strain evidence="9 10">HPD31-SP3</strain>
    </source>
</reference>
<dbReference type="Gene3D" id="1.10.10.10">
    <property type="entry name" value="Winged helix-like DNA-binding domain superfamily/Winged helix DNA-binding domain"/>
    <property type="match status" value="3"/>
</dbReference>
<comment type="function">
    <text evidence="5">Modulates RecA activity.</text>
</comment>
<evidence type="ECO:0000259" key="7">
    <source>
        <dbReference type="Pfam" id="PF21981"/>
    </source>
</evidence>
<evidence type="ECO:0000256" key="1">
    <source>
        <dbReference type="ARBA" id="ARBA00004496"/>
    </source>
</evidence>
<dbReference type="InterPro" id="IPR053924">
    <property type="entry name" value="RecX_HTH_2nd"/>
</dbReference>
<dbReference type="PANTHER" id="PTHR33602:SF1">
    <property type="entry name" value="REGULATORY PROTEIN RECX FAMILY PROTEIN"/>
    <property type="match status" value="1"/>
</dbReference>
<comment type="similarity">
    <text evidence="2 5">Belongs to the RecX family.</text>
</comment>
<dbReference type="HAMAP" id="MF_01114">
    <property type="entry name" value="RecX"/>
    <property type="match status" value="1"/>
</dbReference>
<evidence type="ECO:0000313" key="9">
    <source>
        <dbReference type="EMBL" id="QRG65418.1"/>
    </source>
</evidence>
<dbReference type="InterPro" id="IPR003783">
    <property type="entry name" value="Regulatory_RecX"/>
</dbReference>
<keyword evidence="4 5" id="KW-0963">Cytoplasm</keyword>
<feature type="domain" description="RecX first three-helical" evidence="8">
    <location>
        <begin position="64"/>
        <end position="103"/>
    </location>
</feature>
<name>A0ABX7FGU0_BRECH</name>
<sequence length="215" mass="25163">MKSGMITAVHRDNKQKQRYHIDLDGDYAFSVHEDILVKYNLFKGTEVDEPFYHEVLVAEEKHRAYLNALRYLGIRPRTKSQLHAYLLEKGFLPSVAEEVCNRCLEQGYIDDEAFARQWVDERLRLKPRSPYMLRMELQQRGIDRSIVEDAVRGVSREDELLAARALIEKKARRLEGPPNPDEERKLLSMLMRKGFSHAVIQQVRGELRQRNEGQA</sequence>
<dbReference type="InterPro" id="IPR036388">
    <property type="entry name" value="WH-like_DNA-bd_sf"/>
</dbReference>
<comment type="subcellular location">
    <subcellularLocation>
        <location evidence="1 5">Cytoplasm</location>
    </subcellularLocation>
</comment>
<evidence type="ECO:0000256" key="4">
    <source>
        <dbReference type="ARBA" id="ARBA00022490"/>
    </source>
</evidence>
<dbReference type="PANTHER" id="PTHR33602">
    <property type="entry name" value="REGULATORY PROTEIN RECX FAMILY PROTEIN"/>
    <property type="match status" value="1"/>
</dbReference>
<organism evidence="9 10">
    <name type="scientific">Brevibacillus choshinensis</name>
    <dbReference type="NCBI Taxonomy" id="54911"/>
    <lineage>
        <taxon>Bacteria</taxon>
        <taxon>Bacillati</taxon>
        <taxon>Bacillota</taxon>
        <taxon>Bacilli</taxon>
        <taxon>Bacillales</taxon>
        <taxon>Paenibacillaceae</taxon>
        <taxon>Brevibacillus</taxon>
    </lineage>
</organism>
<dbReference type="Proteomes" id="UP000596248">
    <property type="component" value="Chromosome"/>
</dbReference>
<dbReference type="EMBL" id="CP069127">
    <property type="protein sequence ID" value="QRG65418.1"/>
    <property type="molecule type" value="Genomic_DNA"/>
</dbReference>
<dbReference type="Pfam" id="PF21982">
    <property type="entry name" value="RecX_HTH1"/>
    <property type="match status" value="1"/>
</dbReference>
<evidence type="ECO:0000256" key="5">
    <source>
        <dbReference type="HAMAP-Rule" id="MF_01114"/>
    </source>
</evidence>
<evidence type="ECO:0000259" key="8">
    <source>
        <dbReference type="Pfam" id="PF21982"/>
    </source>
</evidence>
<accession>A0ABX7FGU0</accession>
<dbReference type="RefSeq" id="WP_203254932.1">
    <property type="nucleotide sequence ID" value="NZ_CP069127.1"/>
</dbReference>
<proteinExistence type="inferred from homology"/>
<evidence type="ECO:0000256" key="2">
    <source>
        <dbReference type="ARBA" id="ARBA00009695"/>
    </source>
</evidence>
<keyword evidence="10" id="KW-1185">Reference proteome</keyword>